<feature type="domain" description="C2H2-type" evidence="6">
    <location>
        <begin position="215"/>
        <end position="243"/>
    </location>
</feature>
<protein>
    <recommendedName>
        <fullName evidence="6">C2H2-type domain-containing protein</fullName>
    </recommendedName>
</protein>
<dbReference type="SMART" id="SM00355">
    <property type="entry name" value="ZnF_C2H2"/>
    <property type="match status" value="6"/>
</dbReference>
<evidence type="ECO:0000256" key="2">
    <source>
        <dbReference type="ARBA" id="ARBA00022737"/>
    </source>
</evidence>
<dbReference type="FunFam" id="3.30.160.60:FF:000100">
    <property type="entry name" value="Zinc finger 45-like"/>
    <property type="match status" value="1"/>
</dbReference>
<dbReference type="InterPro" id="IPR013087">
    <property type="entry name" value="Znf_C2H2_type"/>
</dbReference>
<evidence type="ECO:0000313" key="7">
    <source>
        <dbReference type="EMBL" id="KAL3404450.1"/>
    </source>
</evidence>
<dbReference type="PROSITE" id="PS00028">
    <property type="entry name" value="ZINC_FINGER_C2H2_1"/>
    <property type="match status" value="6"/>
</dbReference>
<feature type="domain" description="C2H2-type" evidence="6">
    <location>
        <begin position="299"/>
        <end position="327"/>
    </location>
</feature>
<dbReference type="Pfam" id="PF13912">
    <property type="entry name" value="zf-C2H2_6"/>
    <property type="match status" value="1"/>
</dbReference>
<reference evidence="7 8" key="1">
    <citation type="journal article" date="2024" name="bioRxiv">
        <title>A reference genome for Trichogramma kaykai: A tiny desert-dwelling parasitoid wasp with competing sex-ratio distorters.</title>
        <authorList>
            <person name="Culotta J."/>
            <person name="Lindsey A.R."/>
        </authorList>
    </citation>
    <scope>NUCLEOTIDE SEQUENCE [LARGE SCALE GENOMIC DNA]</scope>
    <source>
        <strain evidence="7 8">KSX58</strain>
    </source>
</reference>
<keyword evidence="1" id="KW-0479">Metal-binding</keyword>
<keyword evidence="3 5" id="KW-0863">Zinc-finger</keyword>
<evidence type="ECO:0000256" key="1">
    <source>
        <dbReference type="ARBA" id="ARBA00022723"/>
    </source>
</evidence>
<evidence type="ECO:0000256" key="4">
    <source>
        <dbReference type="ARBA" id="ARBA00022833"/>
    </source>
</evidence>
<dbReference type="PROSITE" id="PS50157">
    <property type="entry name" value="ZINC_FINGER_C2H2_2"/>
    <property type="match status" value="6"/>
</dbReference>
<sequence>MESIGLLNSPVRVKEEPSDVPIQNDGEIINESSDLRNVQLLPVSEENPVRINDSLIFQQNQTFGGCDIKLESDLNDVVEIVVECQDVKPEINSLKVEKVDDEISREVKREFPHEVAKDSNLNFDCELNKHNETRGMAEKFDNKRNLKSHSGTVHHDTTHICKICSKSFSTQGSLHRHDKSMHQCITHSCDICGKTFSRQNSLKAHIDSAHNGIKHTCNVCEKTFTRRQSLKTHIDVSHNDIRNICHICGKSFSQKSYLKIHIESMHNGITYACSICGKKYSNKSNLKIHIDAMHNGIAHTCGICGIKYSHKGSLKKHTDWRHNGIMHVCDVCAKGEHLNVS</sequence>
<dbReference type="InterPro" id="IPR036236">
    <property type="entry name" value="Znf_C2H2_sf"/>
</dbReference>
<evidence type="ECO:0000256" key="5">
    <source>
        <dbReference type="PROSITE-ProRule" id="PRU00042"/>
    </source>
</evidence>
<dbReference type="PANTHER" id="PTHR24379">
    <property type="entry name" value="KRAB AND ZINC FINGER DOMAIN-CONTAINING"/>
    <property type="match status" value="1"/>
</dbReference>
<feature type="domain" description="C2H2-type" evidence="6">
    <location>
        <begin position="243"/>
        <end position="268"/>
    </location>
</feature>
<keyword evidence="2" id="KW-0677">Repeat</keyword>
<feature type="domain" description="C2H2-type" evidence="6">
    <location>
        <begin position="187"/>
        <end position="215"/>
    </location>
</feature>
<dbReference type="SUPFAM" id="SSF57667">
    <property type="entry name" value="beta-beta-alpha zinc fingers"/>
    <property type="match status" value="4"/>
</dbReference>
<dbReference type="Pfam" id="PF00096">
    <property type="entry name" value="zf-C2H2"/>
    <property type="match status" value="5"/>
</dbReference>
<keyword evidence="4" id="KW-0862">Zinc</keyword>
<evidence type="ECO:0000256" key="3">
    <source>
        <dbReference type="ARBA" id="ARBA00022771"/>
    </source>
</evidence>
<dbReference type="GO" id="GO:0008270">
    <property type="term" value="F:zinc ion binding"/>
    <property type="evidence" value="ECO:0007669"/>
    <property type="project" value="UniProtKB-KW"/>
</dbReference>
<evidence type="ECO:0000259" key="6">
    <source>
        <dbReference type="PROSITE" id="PS50157"/>
    </source>
</evidence>
<feature type="domain" description="C2H2-type" evidence="6">
    <location>
        <begin position="271"/>
        <end position="296"/>
    </location>
</feature>
<dbReference type="EMBL" id="JBJJXI010000025">
    <property type="protein sequence ID" value="KAL3404450.1"/>
    <property type="molecule type" value="Genomic_DNA"/>
</dbReference>
<dbReference type="AlphaFoldDB" id="A0ABD2XH80"/>
<comment type="caution">
    <text evidence="7">The sequence shown here is derived from an EMBL/GenBank/DDBJ whole genome shotgun (WGS) entry which is preliminary data.</text>
</comment>
<keyword evidence="8" id="KW-1185">Reference proteome</keyword>
<dbReference type="Gene3D" id="3.30.160.60">
    <property type="entry name" value="Classic Zinc Finger"/>
    <property type="match status" value="5"/>
</dbReference>
<evidence type="ECO:0000313" key="8">
    <source>
        <dbReference type="Proteomes" id="UP001627154"/>
    </source>
</evidence>
<dbReference type="Proteomes" id="UP001627154">
    <property type="component" value="Unassembled WGS sequence"/>
</dbReference>
<accession>A0ABD2XH80</accession>
<feature type="domain" description="C2H2-type" evidence="6">
    <location>
        <begin position="159"/>
        <end position="182"/>
    </location>
</feature>
<organism evidence="7 8">
    <name type="scientific">Trichogramma kaykai</name>
    <dbReference type="NCBI Taxonomy" id="54128"/>
    <lineage>
        <taxon>Eukaryota</taxon>
        <taxon>Metazoa</taxon>
        <taxon>Ecdysozoa</taxon>
        <taxon>Arthropoda</taxon>
        <taxon>Hexapoda</taxon>
        <taxon>Insecta</taxon>
        <taxon>Pterygota</taxon>
        <taxon>Neoptera</taxon>
        <taxon>Endopterygota</taxon>
        <taxon>Hymenoptera</taxon>
        <taxon>Apocrita</taxon>
        <taxon>Proctotrupomorpha</taxon>
        <taxon>Chalcidoidea</taxon>
        <taxon>Trichogrammatidae</taxon>
        <taxon>Trichogramma</taxon>
    </lineage>
</organism>
<proteinExistence type="predicted"/>
<gene>
    <name evidence="7" type="ORF">TKK_002925</name>
</gene>
<name>A0ABD2XH80_9HYME</name>
<dbReference type="PANTHER" id="PTHR24379:SF121">
    <property type="entry name" value="C2H2-TYPE DOMAIN-CONTAINING PROTEIN"/>
    <property type="match status" value="1"/>
</dbReference>